<dbReference type="GO" id="GO:0016747">
    <property type="term" value="F:acyltransferase activity, transferring groups other than amino-acyl groups"/>
    <property type="evidence" value="ECO:0007669"/>
    <property type="project" value="InterPro"/>
</dbReference>
<evidence type="ECO:0000313" key="2">
    <source>
        <dbReference type="EMBL" id="CRY95384.1"/>
    </source>
</evidence>
<dbReference type="Gene3D" id="3.40.630.30">
    <property type="match status" value="1"/>
</dbReference>
<sequence>MFRKATADDIAVIREIAGEAFPATYASILTKEQIDYMMEWMYSEEALRKELDGDVIYLLLETDGKATGYVSFGPEGDSVHYHLHKIYLLPDRQGLGYGKLLFAEAENEMRRLGAEVFELNVNRYNKALEFYLHMGMQIDRSGDFDIGCGFYMNDYILRKSL</sequence>
<name>A0A0H5Q1U3_9ZZZZ</name>
<dbReference type="PROSITE" id="PS51186">
    <property type="entry name" value="GNAT"/>
    <property type="match status" value="1"/>
</dbReference>
<accession>A0A0H5Q1U3</accession>
<dbReference type="Pfam" id="PF00583">
    <property type="entry name" value="Acetyltransf_1"/>
    <property type="match status" value="1"/>
</dbReference>
<organism evidence="2">
    <name type="scientific">uncultured prokaryote</name>
    <dbReference type="NCBI Taxonomy" id="198431"/>
    <lineage>
        <taxon>unclassified sequences</taxon>
        <taxon>environmental samples</taxon>
    </lineage>
</organism>
<evidence type="ECO:0000259" key="1">
    <source>
        <dbReference type="PROSITE" id="PS51186"/>
    </source>
</evidence>
<dbReference type="InterPro" id="IPR000182">
    <property type="entry name" value="GNAT_dom"/>
</dbReference>
<dbReference type="InterPro" id="IPR016181">
    <property type="entry name" value="Acyl_CoA_acyltransferase"/>
</dbReference>
<protein>
    <recommendedName>
        <fullName evidence="1">N-acetyltransferase domain-containing protein</fullName>
    </recommendedName>
</protein>
<dbReference type="AlphaFoldDB" id="A0A0H5Q1U3"/>
<dbReference type="EMBL" id="LN853241">
    <property type="protein sequence ID" value="CRY95384.1"/>
    <property type="molecule type" value="Genomic_DNA"/>
</dbReference>
<dbReference type="CDD" id="cd04301">
    <property type="entry name" value="NAT_SF"/>
    <property type="match status" value="1"/>
</dbReference>
<reference evidence="2" key="2">
    <citation type="submission" date="2015-07" db="EMBL/GenBank/DDBJ databases">
        <title>Plasmids, circular viruses and viroids from rat gut.</title>
        <authorList>
            <person name="Jorgensen T.J."/>
            <person name="Hansen M.A."/>
            <person name="Xu Z."/>
            <person name="Tabak M.A."/>
            <person name="Sorensen S.J."/>
            <person name="Hansen L.H."/>
        </authorList>
    </citation>
    <scope>NUCLEOTIDE SEQUENCE</scope>
    <source>
        <strain evidence="2">RGRH0612</strain>
    </source>
</reference>
<dbReference type="SUPFAM" id="SSF55729">
    <property type="entry name" value="Acyl-CoA N-acyltransferases (Nat)"/>
    <property type="match status" value="1"/>
</dbReference>
<proteinExistence type="predicted"/>
<reference evidence="2" key="1">
    <citation type="submission" date="2015-06" db="EMBL/GenBank/DDBJ databases">
        <authorList>
            <person name="Joergensen T."/>
        </authorList>
    </citation>
    <scope>NUCLEOTIDE SEQUENCE</scope>
    <source>
        <strain evidence="2">RGRH0612</strain>
    </source>
</reference>
<feature type="domain" description="N-acetyltransferase" evidence="1">
    <location>
        <begin position="1"/>
        <end position="161"/>
    </location>
</feature>